<dbReference type="OrthoDB" id="10431202at2759"/>
<feature type="compositionally biased region" description="Pro residues" evidence="1">
    <location>
        <begin position="101"/>
        <end position="110"/>
    </location>
</feature>
<feature type="region of interest" description="Disordered" evidence="1">
    <location>
        <begin position="81"/>
        <end position="126"/>
    </location>
</feature>
<protein>
    <submittedName>
        <fullName evidence="2">Uncharacterized protein</fullName>
    </submittedName>
</protein>
<dbReference type="AlphaFoldDB" id="A0A0C3GJC7"/>
<feature type="compositionally biased region" description="Low complexity" evidence="1">
    <location>
        <begin position="111"/>
        <end position="123"/>
    </location>
</feature>
<dbReference type="HOGENOM" id="CLU_758872_0_0_1"/>
<accession>A0A0C3GJC7</accession>
<dbReference type="InParanoid" id="A0A0C3GJC7"/>
<dbReference type="InterPro" id="IPR021109">
    <property type="entry name" value="Peptidase_aspartic_dom_sf"/>
</dbReference>
<reference evidence="3" key="2">
    <citation type="submission" date="2015-01" db="EMBL/GenBank/DDBJ databases">
        <title>Evolutionary Origins and Diversification of the Mycorrhizal Mutualists.</title>
        <authorList>
            <consortium name="DOE Joint Genome Institute"/>
            <consortium name="Mycorrhizal Genomics Consortium"/>
            <person name="Kohler A."/>
            <person name="Kuo A."/>
            <person name="Nagy L.G."/>
            <person name="Floudas D."/>
            <person name="Copeland A."/>
            <person name="Barry K.W."/>
            <person name="Cichocki N."/>
            <person name="Veneault-Fourrey C."/>
            <person name="LaButti K."/>
            <person name="Lindquist E.A."/>
            <person name="Lipzen A."/>
            <person name="Lundell T."/>
            <person name="Morin E."/>
            <person name="Murat C."/>
            <person name="Riley R."/>
            <person name="Ohm R."/>
            <person name="Sun H."/>
            <person name="Tunlid A."/>
            <person name="Henrissat B."/>
            <person name="Grigoriev I.V."/>
            <person name="Hibbett D.S."/>
            <person name="Martin F."/>
        </authorList>
    </citation>
    <scope>NUCLEOTIDE SEQUENCE [LARGE SCALE GENOMIC DNA]</scope>
    <source>
        <strain evidence="3">Zn</strain>
    </source>
</reference>
<organism evidence="2 3">
    <name type="scientific">Oidiodendron maius (strain Zn)</name>
    <dbReference type="NCBI Taxonomy" id="913774"/>
    <lineage>
        <taxon>Eukaryota</taxon>
        <taxon>Fungi</taxon>
        <taxon>Dikarya</taxon>
        <taxon>Ascomycota</taxon>
        <taxon>Pezizomycotina</taxon>
        <taxon>Leotiomycetes</taxon>
        <taxon>Leotiomycetes incertae sedis</taxon>
        <taxon>Myxotrichaceae</taxon>
        <taxon>Oidiodendron</taxon>
    </lineage>
</organism>
<evidence type="ECO:0000313" key="2">
    <source>
        <dbReference type="EMBL" id="KIM96250.1"/>
    </source>
</evidence>
<dbReference type="Proteomes" id="UP000054321">
    <property type="component" value="Unassembled WGS sequence"/>
</dbReference>
<dbReference type="CDD" id="cd00303">
    <property type="entry name" value="retropepsin_like"/>
    <property type="match status" value="1"/>
</dbReference>
<reference evidence="2 3" key="1">
    <citation type="submission" date="2014-04" db="EMBL/GenBank/DDBJ databases">
        <authorList>
            <consortium name="DOE Joint Genome Institute"/>
            <person name="Kuo A."/>
            <person name="Martino E."/>
            <person name="Perotto S."/>
            <person name="Kohler A."/>
            <person name="Nagy L.G."/>
            <person name="Floudas D."/>
            <person name="Copeland A."/>
            <person name="Barry K.W."/>
            <person name="Cichocki N."/>
            <person name="Veneault-Fourrey C."/>
            <person name="LaButti K."/>
            <person name="Lindquist E.A."/>
            <person name="Lipzen A."/>
            <person name="Lundell T."/>
            <person name="Morin E."/>
            <person name="Murat C."/>
            <person name="Sun H."/>
            <person name="Tunlid A."/>
            <person name="Henrissat B."/>
            <person name="Grigoriev I.V."/>
            <person name="Hibbett D.S."/>
            <person name="Martin F."/>
            <person name="Nordberg H.P."/>
            <person name="Cantor M.N."/>
            <person name="Hua S.X."/>
        </authorList>
    </citation>
    <scope>NUCLEOTIDE SEQUENCE [LARGE SCALE GENOMIC DNA]</scope>
    <source>
        <strain evidence="2 3">Zn</strain>
    </source>
</reference>
<proteinExistence type="predicted"/>
<dbReference type="Gene3D" id="2.40.70.10">
    <property type="entry name" value="Acid Proteases"/>
    <property type="match status" value="1"/>
</dbReference>
<name>A0A0C3GJC7_OIDMZ</name>
<sequence length="365" mass="40025">MDPIKVEKDRSCALQVLEGHRPEDYRLSHFDRPAPLITSHLHHEPSLHDSASTQASTSSLWSGVLSQCGSAFSRTTSIASSLKSDKRQQSSSSLSYLQIKPLPPLPPEEPSPLSFSSPETPSLQLPESKLCLSPSKAQQQNDLVLTDHYTPPLISPALSNSTTSSTGSYASHLIENPTDSFCEHVRIFHPHSQSSHITAALLDTGSDCCCIRLGVLHSLGISPTSSLIRPTTLSTRGITGSTWRPLGRIELTWLPLRGDGGESEAHHTWFFVGDKELPYPIVLGKDFLLPKEGPPRVFVVLVNVLNRPSKAERNVQKEAEKRHKKLVRDNEKAKEARMALLQAYDSRSCLSSDTCSSKSTAAEKP</sequence>
<evidence type="ECO:0000256" key="1">
    <source>
        <dbReference type="SAM" id="MobiDB-lite"/>
    </source>
</evidence>
<evidence type="ECO:0000313" key="3">
    <source>
        <dbReference type="Proteomes" id="UP000054321"/>
    </source>
</evidence>
<keyword evidence="3" id="KW-1185">Reference proteome</keyword>
<dbReference type="EMBL" id="KN832885">
    <property type="protein sequence ID" value="KIM96250.1"/>
    <property type="molecule type" value="Genomic_DNA"/>
</dbReference>
<feature type="compositionally biased region" description="Low complexity" evidence="1">
    <location>
        <begin position="89"/>
        <end position="100"/>
    </location>
</feature>
<feature type="region of interest" description="Disordered" evidence="1">
    <location>
        <begin position="313"/>
        <end position="332"/>
    </location>
</feature>
<gene>
    <name evidence="2" type="ORF">OIDMADRAFT_148674</name>
</gene>